<comment type="caution">
    <text evidence="1">The sequence shown here is derived from an EMBL/GenBank/DDBJ whole genome shotgun (WGS) entry which is preliminary data.</text>
</comment>
<dbReference type="SUPFAM" id="SSF47226">
    <property type="entry name" value="Histidine-containing phosphotransfer domain, HPT domain"/>
    <property type="match status" value="1"/>
</dbReference>
<gene>
    <name evidence="1" type="ORF">CMTB2_06611</name>
</gene>
<name>A0AAI9AI53_9BACT</name>
<dbReference type="AlphaFoldDB" id="A0AAI9AI53"/>
<evidence type="ECO:0000313" key="1">
    <source>
        <dbReference type="EMBL" id="EDM23904.1"/>
    </source>
</evidence>
<evidence type="ECO:0008006" key="3">
    <source>
        <dbReference type="Google" id="ProtNLM"/>
    </source>
</evidence>
<dbReference type="Proteomes" id="UP000003288">
    <property type="component" value="Unassembled WGS sequence"/>
</dbReference>
<sequence length="340" mass="39700">MIIIFKDSKIIGIDKELLKLLNINLETLSSLINEIDLHISSFKNENINIHSKSFKVKKINILSIDNINIFNLEEDNKSTNLQSEQIYITPEIEPLNLQPQEEPLTINVNPIKSFESSTEINEAKIDTNNFQINIEHSTTSKDKIEISPNNLEISINFEDEFSEIEKMLNLSKEEASKELSNELETAAKELSIDIETIYDLKDELFEILKSEKSTFFKALKTKDYILLHKTAHKLKGAALNLRLSNLSYILKKIDEFSKEKKDIHKLEYLINKFYEFLEKLEINKPKTKIPKEIKKLILNTIEDYLTTQNEKKFKKDLKYIEKLLNTKISSFEELEKIIKE</sequence>
<accession>A0AAI9AI53</accession>
<proteinExistence type="predicted"/>
<organism evidence="1 2">
    <name type="scientific">Caminibacter mediatlanticus TB-2</name>
    <dbReference type="NCBI Taxonomy" id="391592"/>
    <lineage>
        <taxon>Bacteria</taxon>
        <taxon>Pseudomonadati</taxon>
        <taxon>Campylobacterota</taxon>
        <taxon>Epsilonproteobacteria</taxon>
        <taxon>Nautiliales</taxon>
        <taxon>Nautiliaceae</taxon>
        <taxon>Caminibacter</taxon>
    </lineage>
</organism>
<dbReference type="Gene3D" id="1.20.120.160">
    <property type="entry name" value="HPT domain"/>
    <property type="match status" value="1"/>
</dbReference>
<dbReference type="InterPro" id="IPR036641">
    <property type="entry name" value="HPT_dom_sf"/>
</dbReference>
<dbReference type="GO" id="GO:0000160">
    <property type="term" value="P:phosphorelay signal transduction system"/>
    <property type="evidence" value="ECO:0007669"/>
    <property type="project" value="InterPro"/>
</dbReference>
<dbReference type="EMBL" id="ABCJ01000002">
    <property type="protein sequence ID" value="EDM23904.1"/>
    <property type="molecule type" value="Genomic_DNA"/>
</dbReference>
<dbReference type="RefSeq" id="WP_007473856.1">
    <property type="nucleotide sequence ID" value="NZ_ABCJ01000002.1"/>
</dbReference>
<protein>
    <recommendedName>
        <fullName evidence="3">HPt domain-containing protein</fullName>
    </recommendedName>
</protein>
<reference evidence="1 2" key="1">
    <citation type="journal article" date="2011" name="Stand. Genomic Sci.">
        <title>Draft genome sequence of Caminibacter mediatlanticus strain TB-2, an epsilonproteobacterium isolated from a deep-sea hydrothermal vent.</title>
        <authorList>
            <person name="Giovannelli D."/>
            <person name="Ferriera S."/>
            <person name="Johnson J."/>
            <person name="Kravitz S."/>
            <person name="Perez-Rodriguez I."/>
            <person name="Ricci J."/>
            <person name="O'Brien C."/>
            <person name="Voordeckers J.W."/>
            <person name="Bini E."/>
            <person name="Vetriani C."/>
        </authorList>
    </citation>
    <scope>NUCLEOTIDE SEQUENCE [LARGE SCALE GENOMIC DNA]</scope>
    <source>
        <strain evidence="1 2">TB-2</strain>
    </source>
</reference>
<evidence type="ECO:0000313" key="2">
    <source>
        <dbReference type="Proteomes" id="UP000003288"/>
    </source>
</evidence>